<sequence length="73" mass="8818">MFNTKIQVFYSYEGYDILNGEHLNYCGDGIITIKKPIWVKWDYIKTYDFIMSEIKKKLRNENASIHILQFHKL</sequence>
<dbReference type="RefSeq" id="WP_111230612.1">
    <property type="nucleotide sequence ID" value="NZ_NBIU01000045.1"/>
</dbReference>
<gene>
    <name evidence="1" type="ORF">B6S12_09765</name>
</gene>
<keyword evidence="2" id="KW-1185">Reference proteome</keyword>
<dbReference type="Proteomes" id="UP000249746">
    <property type="component" value="Unassembled WGS sequence"/>
</dbReference>
<organism evidence="1 2">
    <name type="scientific">Helicobacter valdiviensis</name>
    <dbReference type="NCBI Taxonomy" id="1458358"/>
    <lineage>
        <taxon>Bacteria</taxon>
        <taxon>Pseudomonadati</taxon>
        <taxon>Campylobacterota</taxon>
        <taxon>Epsilonproteobacteria</taxon>
        <taxon>Campylobacterales</taxon>
        <taxon>Helicobacteraceae</taxon>
        <taxon>Helicobacter</taxon>
    </lineage>
</organism>
<dbReference type="EMBL" id="NBIU01000045">
    <property type="protein sequence ID" value="PZT47310.1"/>
    <property type="molecule type" value="Genomic_DNA"/>
</dbReference>
<protein>
    <submittedName>
        <fullName evidence="1">Uncharacterized protein</fullName>
    </submittedName>
</protein>
<dbReference type="AlphaFoldDB" id="A0A2W6NEC7"/>
<evidence type="ECO:0000313" key="1">
    <source>
        <dbReference type="EMBL" id="PZT47310.1"/>
    </source>
</evidence>
<reference evidence="1 2" key="1">
    <citation type="submission" date="2017-03" db="EMBL/GenBank/DDBJ databases">
        <title>Genomic and clinical evidence uncovers the enterohepatic species Helicobacter valdiviensis as a potential human intestinal pathogen.</title>
        <authorList>
            <person name="Fresia P."/>
            <person name="Jara R."/>
            <person name="Sierra R."/>
            <person name="Ferres I."/>
            <person name="Greif G."/>
            <person name="Iraola G."/>
            <person name="Collado L."/>
        </authorList>
    </citation>
    <scope>NUCLEOTIDE SEQUENCE [LARGE SCALE GENOMIC DNA]</scope>
    <source>
        <strain evidence="1 2">WBE14</strain>
    </source>
</reference>
<proteinExistence type="predicted"/>
<evidence type="ECO:0000313" key="2">
    <source>
        <dbReference type="Proteomes" id="UP000249746"/>
    </source>
</evidence>
<accession>A0A2W6NEC7</accession>
<name>A0A2W6NEC7_9HELI</name>
<comment type="caution">
    <text evidence="1">The sequence shown here is derived from an EMBL/GenBank/DDBJ whole genome shotgun (WGS) entry which is preliminary data.</text>
</comment>